<evidence type="ECO:0000259" key="8">
    <source>
        <dbReference type="PROSITE" id="PS51903"/>
    </source>
</evidence>
<gene>
    <name evidence="9" type="primary">clpA</name>
    <name evidence="9" type="ORF">DPPLL_33640</name>
</gene>
<evidence type="ECO:0000313" key="9">
    <source>
        <dbReference type="EMBL" id="BDD88999.1"/>
    </source>
</evidence>
<dbReference type="PANTHER" id="PTHR11638">
    <property type="entry name" value="ATP-DEPENDENT CLP PROTEASE"/>
    <property type="match status" value="1"/>
</dbReference>
<evidence type="ECO:0000256" key="7">
    <source>
        <dbReference type="SAM" id="MobiDB-lite"/>
    </source>
</evidence>
<dbReference type="Pfam" id="PF10431">
    <property type="entry name" value="ClpB_D2-small"/>
    <property type="match status" value="1"/>
</dbReference>
<dbReference type="InterPro" id="IPR013461">
    <property type="entry name" value="ClpA"/>
</dbReference>
<keyword evidence="9" id="KW-0378">Hydrolase</keyword>
<dbReference type="SMART" id="SM01086">
    <property type="entry name" value="ClpB_D2-small"/>
    <property type="match status" value="1"/>
</dbReference>
<dbReference type="InterPro" id="IPR004176">
    <property type="entry name" value="Clp_R_N"/>
</dbReference>
<dbReference type="SMART" id="SM00382">
    <property type="entry name" value="AAA"/>
    <property type="match status" value="2"/>
</dbReference>
<dbReference type="Pfam" id="PF00004">
    <property type="entry name" value="AAA"/>
    <property type="match status" value="1"/>
</dbReference>
<evidence type="ECO:0000256" key="1">
    <source>
        <dbReference type="ARBA" id="ARBA00022737"/>
    </source>
</evidence>
<keyword evidence="4 6" id="KW-0143">Chaperone</keyword>
<dbReference type="InterPro" id="IPR041546">
    <property type="entry name" value="ClpA/ClpB_AAA_lid"/>
</dbReference>
<keyword evidence="3 6" id="KW-0067">ATP-binding</keyword>
<evidence type="ECO:0000256" key="4">
    <source>
        <dbReference type="ARBA" id="ARBA00023186"/>
    </source>
</evidence>
<dbReference type="SUPFAM" id="SSF52540">
    <property type="entry name" value="P-loop containing nucleoside triphosphate hydrolases"/>
    <property type="match status" value="2"/>
</dbReference>
<reference evidence="9 10" key="1">
    <citation type="submission" date="2022-01" db="EMBL/GenBank/DDBJ databases">
        <title>Desulfofustis limnae sp. nov., a novel mesophilic sulfate-reducing bacterium isolated from marsh soil.</title>
        <authorList>
            <person name="Watanabe M."/>
            <person name="Takahashi A."/>
            <person name="Kojima H."/>
            <person name="Fukui M."/>
        </authorList>
    </citation>
    <scope>NUCLEOTIDE SEQUENCE [LARGE SCALE GENOMIC DNA]</scope>
    <source>
        <strain evidence="9 10">PPLL</strain>
    </source>
</reference>
<dbReference type="InterPro" id="IPR001270">
    <property type="entry name" value="ClpA/B"/>
</dbReference>
<evidence type="ECO:0000256" key="5">
    <source>
        <dbReference type="PROSITE-ProRule" id="PRU01251"/>
    </source>
</evidence>
<accession>A0ABN6M803</accession>
<dbReference type="PROSITE" id="PS00871">
    <property type="entry name" value="CLPAB_2"/>
    <property type="match status" value="1"/>
</dbReference>
<keyword evidence="2 6" id="KW-0547">Nucleotide-binding</keyword>
<keyword evidence="9" id="KW-0645">Protease</keyword>
<dbReference type="CDD" id="cd00009">
    <property type="entry name" value="AAA"/>
    <property type="match status" value="1"/>
</dbReference>
<dbReference type="Proteomes" id="UP000830055">
    <property type="component" value="Chromosome"/>
</dbReference>
<dbReference type="NCBIfam" id="TIGR02639">
    <property type="entry name" value="ClpA"/>
    <property type="match status" value="1"/>
</dbReference>
<dbReference type="Gene3D" id="3.40.50.300">
    <property type="entry name" value="P-loop containing nucleotide triphosphate hydrolases"/>
    <property type="match status" value="2"/>
</dbReference>
<dbReference type="SUPFAM" id="SSF81923">
    <property type="entry name" value="Double Clp-N motif"/>
    <property type="match status" value="1"/>
</dbReference>
<evidence type="ECO:0000256" key="6">
    <source>
        <dbReference type="RuleBase" id="RU004432"/>
    </source>
</evidence>
<dbReference type="GO" id="GO:0005524">
    <property type="term" value="F:ATP binding"/>
    <property type="evidence" value="ECO:0007669"/>
    <property type="project" value="UniProtKB-KW"/>
</dbReference>
<organism evidence="9 10">
    <name type="scientific">Desulfofustis limnaeus</name>
    <dbReference type="NCBI Taxonomy" id="2740163"/>
    <lineage>
        <taxon>Bacteria</taxon>
        <taxon>Pseudomonadati</taxon>
        <taxon>Thermodesulfobacteriota</taxon>
        <taxon>Desulfobulbia</taxon>
        <taxon>Desulfobulbales</taxon>
        <taxon>Desulfocapsaceae</taxon>
        <taxon>Desulfofustis</taxon>
    </lineage>
</organism>
<dbReference type="Pfam" id="PF07724">
    <property type="entry name" value="AAA_2"/>
    <property type="match status" value="1"/>
</dbReference>
<dbReference type="PROSITE" id="PS00870">
    <property type="entry name" value="CLPAB_1"/>
    <property type="match status" value="1"/>
</dbReference>
<dbReference type="Pfam" id="PF17871">
    <property type="entry name" value="AAA_lid_9"/>
    <property type="match status" value="1"/>
</dbReference>
<dbReference type="PRINTS" id="PR00300">
    <property type="entry name" value="CLPPROTEASEA"/>
</dbReference>
<evidence type="ECO:0000313" key="10">
    <source>
        <dbReference type="Proteomes" id="UP000830055"/>
    </source>
</evidence>
<dbReference type="InterPro" id="IPR027417">
    <property type="entry name" value="P-loop_NTPase"/>
</dbReference>
<dbReference type="InterPro" id="IPR036628">
    <property type="entry name" value="Clp_N_dom_sf"/>
</dbReference>
<dbReference type="PROSITE" id="PS51903">
    <property type="entry name" value="CLP_R"/>
    <property type="match status" value="1"/>
</dbReference>
<dbReference type="CDD" id="cd19499">
    <property type="entry name" value="RecA-like_ClpB_Hsp104-like"/>
    <property type="match status" value="1"/>
</dbReference>
<keyword evidence="10" id="KW-1185">Reference proteome</keyword>
<protein>
    <submittedName>
        <fullName evidence="9">ATP-dependent Clp protease ATP-binding subunit ClpA</fullName>
    </submittedName>
</protein>
<comment type="similarity">
    <text evidence="6">Belongs to the ClpA/ClpB family.</text>
</comment>
<dbReference type="EMBL" id="AP025516">
    <property type="protein sequence ID" value="BDD88999.1"/>
    <property type="molecule type" value="Genomic_DNA"/>
</dbReference>
<dbReference type="Pfam" id="PF02861">
    <property type="entry name" value="Clp_N"/>
    <property type="match status" value="1"/>
</dbReference>
<proteinExistence type="inferred from homology"/>
<dbReference type="InterPro" id="IPR028299">
    <property type="entry name" value="ClpA/B_CS2"/>
</dbReference>
<feature type="domain" description="Clp R" evidence="8">
    <location>
        <begin position="1"/>
        <end position="144"/>
    </location>
</feature>
<dbReference type="InterPro" id="IPR003959">
    <property type="entry name" value="ATPase_AAA_core"/>
</dbReference>
<dbReference type="InterPro" id="IPR019489">
    <property type="entry name" value="Clp_ATPase_C"/>
</dbReference>
<feature type="region of interest" description="Disordered" evidence="7">
    <location>
        <begin position="145"/>
        <end position="169"/>
    </location>
</feature>
<dbReference type="InterPro" id="IPR050130">
    <property type="entry name" value="ClpA_ClpB"/>
</dbReference>
<evidence type="ECO:0000256" key="3">
    <source>
        <dbReference type="ARBA" id="ARBA00022840"/>
    </source>
</evidence>
<dbReference type="InterPro" id="IPR003593">
    <property type="entry name" value="AAA+_ATPase"/>
</dbReference>
<dbReference type="InterPro" id="IPR018368">
    <property type="entry name" value="ClpA/B_CS1"/>
</dbReference>
<dbReference type="Gene3D" id="1.10.8.60">
    <property type="match status" value="2"/>
</dbReference>
<dbReference type="GO" id="GO:0008233">
    <property type="term" value="F:peptidase activity"/>
    <property type="evidence" value="ECO:0007669"/>
    <property type="project" value="UniProtKB-KW"/>
</dbReference>
<sequence length="758" mass="83719">MLSKTLEAALIRAIKEAKSHNHEFVTVEHMLYGLLYDELTTYIIRECGGSVETLKQRLESFLASEIPTITAAGGGDPTQTIAFNRVLQRAVAHVQSCGKKEVDSGDVLVAIFSETESHAVYFLSSVGVGRMAVVNLIAHELPEGLQQEPFPHPPPDPRNQPQPGKSDKEDRALADFTINYARLAEEGKIDPLIGRNEEINRMMQVLCRRKKNNPLLVGEPGVGKTAMAEGLALRIHEDKAARSRGEKATVPQLLQDVEIYQLDMGTLVAGTKYRGDFEKRLKSVVAAIEKKENAILFIDEMHTIVGAGATSGGSMDASNLLKPALQSGILRCIGSTTYEEYKNQIEKDRALSRRFQKIDIEEPTVDDSVQILRGLQSRYEKHHQVRYSKAAVRAMVELSARYLNERFLPDKAIDVMDEVGSLFRLENRQNTVVKVPDVERVVSRIARIPARTRKAADVESLKGLEGMLQGVIFGQDPAIEALVKAVKRSRAGLGNPDSPTGSFLFAGPTGVGKTEVARQLARALAVHFERFDMSEYMEKHAVARLIGAPPGYVGFDQGGLLTEAIRKHPYSVLLLDEIEKAHLDIFSILLQVMDHSTLTDNSGRKADFRNVIIIMTTNAGARELTANTIGFVGDKTKKESNKAVEKLFSPEFRNRLDGIITFSALDNAAMQKVVDKLIGELEGQLSEKRVKIELTAAAREWLAVKGYDPDFGARPLRRLIMREIGDVLAEQLLFGELAHGGVAKIGIRSDALHFSYNP</sequence>
<keyword evidence="1 5" id="KW-0677">Repeat</keyword>
<name>A0ABN6M803_9BACT</name>
<feature type="compositionally biased region" description="Pro residues" evidence="7">
    <location>
        <begin position="150"/>
        <end position="160"/>
    </location>
</feature>
<dbReference type="RefSeq" id="WP_284152327.1">
    <property type="nucleotide sequence ID" value="NZ_AP025516.1"/>
</dbReference>
<dbReference type="GO" id="GO:0006508">
    <property type="term" value="P:proteolysis"/>
    <property type="evidence" value="ECO:0007669"/>
    <property type="project" value="UniProtKB-KW"/>
</dbReference>
<dbReference type="PANTHER" id="PTHR11638:SF111">
    <property type="entry name" value="ATP-DEPENDENT CLP PROTEASE ATP-BINDING SUBUNIT CLPA"/>
    <property type="match status" value="1"/>
</dbReference>
<evidence type="ECO:0000256" key="2">
    <source>
        <dbReference type="ARBA" id="ARBA00022741"/>
    </source>
</evidence>
<dbReference type="Gene3D" id="1.10.1780.10">
    <property type="entry name" value="Clp, N-terminal domain"/>
    <property type="match status" value="1"/>
</dbReference>